<dbReference type="GO" id="GO:0015689">
    <property type="term" value="P:molybdate ion transport"/>
    <property type="evidence" value="ECO:0007669"/>
    <property type="project" value="InterPro"/>
</dbReference>
<dbReference type="NCBIfam" id="TIGR00638">
    <property type="entry name" value="Mop"/>
    <property type="match status" value="1"/>
</dbReference>
<dbReference type="SUPFAM" id="SSF56349">
    <property type="entry name" value="DNA breaking-rejoining enzymes"/>
    <property type="match status" value="1"/>
</dbReference>
<dbReference type="Pfam" id="PF00589">
    <property type="entry name" value="Phage_integrase"/>
    <property type="match status" value="1"/>
</dbReference>
<reference evidence="6" key="2">
    <citation type="submission" date="2021-04" db="EMBL/GenBank/DDBJ databases">
        <authorList>
            <person name="Gilroy R."/>
        </authorList>
    </citation>
    <scope>NUCLEOTIDE SEQUENCE</scope>
    <source>
        <strain evidence="6">5032</strain>
    </source>
</reference>
<sequence length="367" mass="40970">MVSVERREELESLLRSLGADERKWLQQNLLRRETAGLLCEATSLSEEELLTAENWFRRQFAEADCLRMRRSHARLWCLFMLLRYGGLRLVEALSLELRHMDWDSGSICLEGDRARRVPLPWAPCRRLRQLLEDPSLFPPSGRPLQCDASHVRRSLKQCGQACGLPAGLLTARSLRQARILELIRQGLPAPVADIFFAGRNSPQAGGIRYNAEVAQSLLCEHIQRATGPRTSARNVFQGRIEEIRVAGLMVRVSLCTAGGLRLAAVITDESFRSLRLAEGMLVTAIIKAPWIVFEPDPDQDEPHAVAMNCFRGTVSRVRQDGMFAEILVELADGSQACALHVCGERPVPAEGSAVWIIFKALSVILTL</sequence>
<organism evidence="6 7">
    <name type="scientific">Candidatus Desulfovibrio intestinavium</name>
    <dbReference type="NCBI Taxonomy" id="2838534"/>
    <lineage>
        <taxon>Bacteria</taxon>
        <taxon>Pseudomonadati</taxon>
        <taxon>Thermodesulfobacteriota</taxon>
        <taxon>Desulfovibrionia</taxon>
        <taxon>Desulfovibrionales</taxon>
        <taxon>Desulfovibrionaceae</taxon>
        <taxon>Desulfovibrio</taxon>
    </lineage>
</organism>
<comment type="caution">
    <text evidence="6">The sequence shown here is derived from an EMBL/GenBank/DDBJ whole genome shotgun (WGS) entry which is preliminary data.</text>
</comment>
<dbReference type="PROSITE" id="PS51898">
    <property type="entry name" value="TYR_RECOMBINASE"/>
    <property type="match status" value="1"/>
</dbReference>
<name>A0A9D2HMS7_9BACT</name>
<dbReference type="GO" id="GO:0015074">
    <property type="term" value="P:DNA integration"/>
    <property type="evidence" value="ECO:0007669"/>
    <property type="project" value="InterPro"/>
</dbReference>
<dbReference type="InterPro" id="IPR004606">
    <property type="entry name" value="Mop_domain"/>
</dbReference>
<evidence type="ECO:0000259" key="4">
    <source>
        <dbReference type="PROSITE" id="PS51866"/>
    </source>
</evidence>
<gene>
    <name evidence="6" type="ORF">H9784_09865</name>
</gene>
<dbReference type="GO" id="GO:0006310">
    <property type="term" value="P:DNA recombination"/>
    <property type="evidence" value="ECO:0007669"/>
    <property type="project" value="UniProtKB-KW"/>
</dbReference>
<dbReference type="GO" id="GO:0003677">
    <property type="term" value="F:DNA binding"/>
    <property type="evidence" value="ECO:0007669"/>
    <property type="project" value="InterPro"/>
</dbReference>
<feature type="domain" description="Mop" evidence="4">
    <location>
        <begin position="229"/>
        <end position="295"/>
    </location>
</feature>
<dbReference type="InterPro" id="IPR008995">
    <property type="entry name" value="Mo/tungstate-bd_C_term_dom"/>
</dbReference>
<evidence type="ECO:0000256" key="1">
    <source>
        <dbReference type="ARBA" id="ARBA00022505"/>
    </source>
</evidence>
<dbReference type="EMBL" id="DWZD01000051">
    <property type="protein sequence ID" value="HJA79851.1"/>
    <property type="molecule type" value="Genomic_DNA"/>
</dbReference>
<dbReference type="InterPro" id="IPR005116">
    <property type="entry name" value="Transp-assoc_OB_typ1"/>
</dbReference>
<dbReference type="InterPro" id="IPR013762">
    <property type="entry name" value="Integrase-like_cat_sf"/>
</dbReference>
<evidence type="ECO:0000313" key="6">
    <source>
        <dbReference type="EMBL" id="HJA79851.1"/>
    </source>
</evidence>
<evidence type="ECO:0000256" key="2">
    <source>
        <dbReference type="ARBA" id="ARBA00023172"/>
    </source>
</evidence>
<dbReference type="Pfam" id="PF03459">
    <property type="entry name" value="TOBE"/>
    <property type="match status" value="1"/>
</dbReference>
<dbReference type="InterPro" id="IPR011010">
    <property type="entry name" value="DNA_brk_join_enz"/>
</dbReference>
<proteinExistence type="predicted"/>
<reference evidence="6" key="1">
    <citation type="journal article" date="2021" name="PeerJ">
        <title>Extensive microbial diversity within the chicken gut microbiome revealed by metagenomics and culture.</title>
        <authorList>
            <person name="Gilroy R."/>
            <person name="Ravi A."/>
            <person name="Getino M."/>
            <person name="Pursley I."/>
            <person name="Horton D.L."/>
            <person name="Alikhan N.F."/>
            <person name="Baker D."/>
            <person name="Gharbi K."/>
            <person name="Hall N."/>
            <person name="Watson M."/>
            <person name="Adriaenssens E.M."/>
            <person name="Foster-Nyarko E."/>
            <person name="Jarju S."/>
            <person name="Secka A."/>
            <person name="Antonio M."/>
            <person name="Oren A."/>
            <person name="Chaudhuri R.R."/>
            <person name="La Ragione R."/>
            <person name="Hildebrand F."/>
            <person name="Pallen M.J."/>
        </authorList>
    </citation>
    <scope>NUCLEOTIDE SEQUENCE</scope>
    <source>
        <strain evidence="6">5032</strain>
    </source>
</reference>
<evidence type="ECO:0000256" key="3">
    <source>
        <dbReference type="PROSITE-ProRule" id="PRU01213"/>
    </source>
</evidence>
<dbReference type="Gene3D" id="1.10.443.10">
    <property type="entry name" value="Intergrase catalytic core"/>
    <property type="match status" value="1"/>
</dbReference>
<evidence type="ECO:0000259" key="5">
    <source>
        <dbReference type="PROSITE" id="PS51898"/>
    </source>
</evidence>
<dbReference type="AlphaFoldDB" id="A0A9D2HMS7"/>
<keyword evidence="1 3" id="KW-0500">Molybdenum</keyword>
<accession>A0A9D2HMS7</accession>
<dbReference type="Gene3D" id="2.40.50.100">
    <property type="match status" value="2"/>
</dbReference>
<dbReference type="InterPro" id="IPR002104">
    <property type="entry name" value="Integrase_catalytic"/>
</dbReference>
<dbReference type="SUPFAM" id="SSF50331">
    <property type="entry name" value="MOP-like"/>
    <property type="match status" value="2"/>
</dbReference>
<evidence type="ECO:0000313" key="7">
    <source>
        <dbReference type="Proteomes" id="UP000823821"/>
    </source>
</evidence>
<dbReference type="Proteomes" id="UP000823821">
    <property type="component" value="Unassembled WGS sequence"/>
</dbReference>
<feature type="domain" description="Tyr recombinase" evidence="5">
    <location>
        <begin position="45"/>
        <end position="223"/>
    </location>
</feature>
<keyword evidence="2" id="KW-0233">DNA recombination</keyword>
<protein>
    <submittedName>
        <fullName evidence="6">TOBE domain-containing protein</fullName>
    </submittedName>
</protein>
<dbReference type="PROSITE" id="PS51866">
    <property type="entry name" value="MOP"/>
    <property type="match status" value="1"/>
</dbReference>